<feature type="domain" description="NmrA-like" evidence="3">
    <location>
        <begin position="12"/>
        <end position="239"/>
    </location>
</feature>
<evidence type="ECO:0000313" key="4">
    <source>
        <dbReference type="EMBL" id="SZX68376.1"/>
    </source>
</evidence>
<evidence type="ECO:0000259" key="3">
    <source>
        <dbReference type="Pfam" id="PF05368"/>
    </source>
</evidence>
<dbReference type="Proteomes" id="UP000256970">
    <property type="component" value="Unassembled WGS sequence"/>
</dbReference>
<evidence type="ECO:0000256" key="2">
    <source>
        <dbReference type="ARBA" id="ARBA00022857"/>
    </source>
</evidence>
<dbReference type="SUPFAM" id="SSF51735">
    <property type="entry name" value="NAD(P)-binding Rossmann-fold domains"/>
    <property type="match status" value="1"/>
</dbReference>
<dbReference type="Pfam" id="PF05368">
    <property type="entry name" value="NmrA"/>
    <property type="match status" value="1"/>
</dbReference>
<evidence type="ECO:0000313" key="5">
    <source>
        <dbReference type="Proteomes" id="UP000256970"/>
    </source>
</evidence>
<comment type="similarity">
    <text evidence="1">Belongs to the NmrA-type oxidoreductase family.</text>
</comment>
<name>A0A383VVD0_TETOB</name>
<dbReference type="EMBL" id="FNXT01000853">
    <property type="protein sequence ID" value="SZX68376.1"/>
    <property type="molecule type" value="Genomic_DNA"/>
</dbReference>
<reference evidence="4 5" key="1">
    <citation type="submission" date="2016-10" db="EMBL/GenBank/DDBJ databases">
        <authorList>
            <person name="Cai Z."/>
        </authorList>
    </citation>
    <scope>NUCLEOTIDE SEQUENCE [LARGE SCALE GENOMIC DNA]</scope>
</reference>
<protein>
    <recommendedName>
        <fullName evidence="3">NmrA-like domain-containing protein</fullName>
    </recommendedName>
</protein>
<proteinExistence type="inferred from homology"/>
<gene>
    <name evidence="4" type="ORF">BQ4739_LOCUS8734</name>
</gene>
<sequence>MAPASSKQSQAEKVLLLGITGITGRCALSGLLSGGLQPSQLIAVSRNPNSAAAQEVAQQGIEVVAGDLDAPATLAPHLGRVGSVYCHALSGDAASADPAELARGRALAQLLAGRDMRLVVYNSSAGRGSNAGISQMDQKHAVEDVLLGAGLPGLALEATMFMEEFWKKYTRPGLLKGSFTFSLPGDRPLQLVAARDVGLAAATALTSSNPGEWAGQRLPLAGDELTPLQMCEAFSKAQGGMPIKHSCPPAWLFWFLSRDLWRITTFLRETGFDADVAACRQRVPGLLTFEQFLAATCWGDAARTYEQGIRFDGPLPAAGKRLAVHK</sequence>
<dbReference type="PANTHER" id="PTHR42748">
    <property type="entry name" value="NITROGEN METABOLITE REPRESSION PROTEIN NMRA FAMILY MEMBER"/>
    <property type="match status" value="1"/>
</dbReference>
<accession>A0A383VVD0</accession>
<keyword evidence="2" id="KW-0521">NADP</keyword>
<keyword evidence="5" id="KW-1185">Reference proteome</keyword>
<dbReference type="InterPro" id="IPR051164">
    <property type="entry name" value="NmrA-like_oxidored"/>
</dbReference>
<organism evidence="4 5">
    <name type="scientific">Tetradesmus obliquus</name>
    <name type="common">Green alga</name>
    <name type="synonym">Acutodesmus obliquus</name>
    <dbReference type="NCBI Taxonomy" id="3088"/>
    <lineage>
        <taxon>Eukaryota</taxon>
        <taxon>Viridiplantae</taxon>
        <taxon>Chlorophyta</taxon>
        <taxon>core chlorophytes</taxon>
        <taxon>Chlorophyceae</taxon>
        <taxon>CS clade</taxon>
        <taxon>Sphaeropleales</taxon>
        <taxon>Scenedesmaceae</taxon>
        <taxon>Tetradesmus</taxon>
    </lineage>
</organism>
<dbReference type="InterPro" id="IPR008030">
    <property type="entry name" value="NmrA-like"/>
</dbReference>
<dbReference type="InterPro" id="IPR036291">
    <property type="entry name" value="NAD(P)-bd_dom_sf"/>
</dbReference>
<dbReference type="STRING" id="3088.A0A383VVD0"/>
<dbReference type="AlphaFoldDB" id="A0A383VVD0"/>
<dbReference type="PANTHER" id="PTHR42748:SF32">
    <property type="entry name" value="NMRA-LIKE DOMAIN-CONTAINING PROTEIN"/>
    <property type="match status" value="1"/>
</dbReference>
<evidence type="ECO:0000256" key="1">
    <source>
        <dbReference type="ARBA" id="ARBA00006328"/>
    </source>
</evidence>
<dbReference type="Gene3D" id="3.40.50.720">
    <property type="entry name" value="NAD(P)-binding Rossmann-like Domain"/>
    <property type="match status" value="1"/>
</dbReference>